<dbReference type="AlphaFoldDB" id="A0A2I1GNV0"/>
<dbReference type="Proteomes" id="UP000234323">
    <property type="component" value="Unassembled WGS sequence"/>
</dbReference>
<keyword evidence="2" id="KW-1185">Reference proteome</keyword>
<name>A0A2I1GNV0_9GLOM</name>
<sequence length="238" mass="27547">MFKNLSISSKEIADGNNYDFDESWGRVIHQVLELLIRSKVALLTKADPVSFNDPYDEAYGDKVLTSKDQDKKIILRYSNGILAPYYSSGDKEVHIAISIQSLYTIIFKKVFVPWVQKKDKLTNKIYLVAKVGKFVVGIVVKMSSVNKLVEHQEHQIKDVKMPSVNKLVEHQQTKEKLVSRKEVINTPIYQKYGKYPRAYTTETEMLWKLFVKLFDYEKAHFGITYKSLADDIGNWDLI</sequence>
<proteinExistence type="predicted"/>
<dbReference type="VEuPathDB" id="FungiDB:RhiirFUN_025365"/>
<gene>
    <name evidence="1" type="ORF">RhiirA4_544473</name>
</gene>
<dbReference type="EMBL" id="LLXI01000618">
    <property type="protein sequence ID" value="PKY48224.1"/>
    <property type="molecule type" value="Genomic_DNA"/>
</dbReference>
<dbReference type="VEuPathDB" id="FungiDB:RhiirA1_465408"/>
<accession>A0A2I1GNV0</accession>
<reference evidence="1 2" key="1">
    <citation type="submission" date="2015-10" db="EMBL/GenBank/DDBJ databases">
        <title>Genome analyses suggest a sexual origin of heterokaryosis in a supposedly ancient asexual fungus.</title>
        <authorList>
            <person name="Ropars J."/>
            <person name="Sedzielewska K."/>
            <person name="Noel J."/>
            <person name="Charron P."/>
            <person name="Farinelli L."/>
            <person name="Marton T."/>
            <person name="Kruger M."/>
            <person name="Pelin A."/>
            <person name="Brachmann A."/>
            <person name="Corradi N."/>
        </authorList>
    </citation>
    <scope>NUCLEOTIDE SEQUENCE [LARGE SCALE GENOMIC DNA]</scope>
    <source>
        <strain evidence="1 2">A4</strain>
    </source>
</reference>
<dbReference type="OrthoDB" id="2330247at2759"/>
<protein>
    <submittedName>
        <fullName evidence="1">Uncharacterized protein</fullName>
    </submittedName>
</protein>
<comment type="caution">
    <text evidence="1">The sequence shown here is derived from an EMBL/GenBank/DDBJ whole genome shotgun (WGS) entry which is preliminary data.</text>
</comment>
<organism evidence="1 2">
    <name type="scientific">Rhizophagus irregularis</name>
    <dbReference type="NCBI Taxonomy" id="588596"/>
    <lineage>
        <taxon>Eukaryota</taxon>
        <taxon>Fungi</taxon>
        <taxon>Fungi incertae sedis</taxon>
        <taxon>Mucoromycota</taxon>
        <taxon>Glomeromycotina</taxon>
        <taxon>Glomeromycetes</taxon>
        <taxon>Glomerales</taxon>
        <taxon>Glomeraceae</taxon>
        <taxon>Rhizophagus</taxon>
    </lineage>
</organism>
<evidence type="ECO:0000313" key="1">
    <source>
        <dbReference type="EMBL" id="PKY48224.1"/>
    </source>
</evidence>
<evidence type="ECO:0000313" key="2">
    <source>
        <dbReference type="Proteomes" id="UP000234323"/>
    </source>
</evidence>
<dbReference type="VEuPathDB" id="FungiDB:RhiirA1_472302"/>
<dbReference type="VEuPathDB" id="FungiDB:FUN_001442"/>